<dbReference type="InterPro" id="IPR039643">
    <property type="entry name" value="DhaM"/>
</dbReference>
<gene>
    <name evidence="7" type="ORF">BGI42_00440</name>
</gene>
<dbReference type="PANTHER" id="PTHR38594">
    <property type="entry name" value="PEP-DEPENDENT DIHYDROXYACETONE KINASE, PHOSPHORYL DONOR SUBUNIT DHAM"/>
    <property type="match status" value="1"/>
</dbReference>
<dbReference type="PANTHER" id="PTHR38594:SF1">
    <property type="entry name" value="PEP-DEPENDENT DIHYDROXYACETONE KINASE, PHOSPHORYL DONOR SUBUNIT DHAM"/>
    <property type="match status" value="1"/>
</dbReference>
<dbReference type="KEGG" id="ctae:BGI42_00440"/>
<proteinExistence type="predicted"/>
<dbReference type="Proteomes" id="UP000094652">
    <property type="component" value="Chromosome"/>
</dbReference>
<dbReference type="AlphaFoldDB" id="A0A1D7XG19"/>
<evidence type="ECO:0000313" key="8">
    <source>
        <dbReference type="Proteomes" id="UP000094652"/>
    </source>
</evidence>
<evidence type="ECO:0000256" key="5">
    <source>
        <dbReference type="ARBA" id="ARBA00046577"/>
    </source>
</evidence>
<dbReference type="EMBL" id="CP017253">
    <property type="protein sequence ID" value="AOR22294.1"/>
    <property type="molecule type" value="Genomic_DNA"/>
</dbReference>
<evidence type="ECO:0000256" key="3">
    <source>
        <dbReference type="ARBA" id="ARBA00012095"/>
    </source>
</evidence>
<dbReference type="STRING" id="394958.BGI42_00440"/>
<evidence type="ECO:0000256" key="4">
    <source>
        <dbReference type="ARBA" id="ARBA00022679"/>
    </source>
</evidence>
<dbReference type="GO" id="GO:0016020">
    <property type="term" value="C:membrane"/>
    <property type="evidence" value="ECO:0007669"/>
    <property type="project" value="InterPro"/>
</dbReference>
<organism evidence="7 8">
    <name type="scientific">Clostridium taeniosporum</name>
    <dbReference type="NCBI Taxonomy" id="394958"/>
    <lineage>
        <taxon>Bacteria</taxon>
        <taxon>Bacillati</taxon>
        <taxon>Bacillota</taxon>
        <taxon>Clostridia</taxon>
        <taxon>Eubacteriales</taxon>
        <taxon>Clostridiaceae</taxon>
        <taxon>Clostridium</taxon>
    </lineage>
</organism>
<dbReference type="EC" id="2.7.1.121" evidence="3"/>
<dbReference type="Pfam" id="PF03610">
    <property type="entry name" value="EIIA-man"/>
    <property type="match status" value="1"/>
</dbReference>
<evidence type="ECO:0000259" key="6">
    <source>
        <dbReference type="PROSITE" id="PS51096"/>
    </source>
</evidence>
<dbReference type="GO" id="GO:0019563">
    <property type="term" value="P:glycerol catabolic process"/>
    <property type="evidence" value="ECO:0007669"/>
    <property type="project" value="InterPro"/>
</dbReference>
<evidence type="ECO:0000313" key="7">
    <source>
        <dbReference type="EMBL" id="AOR22294.1"/>
    </source>
</evidence>
<dbReference type="InterPro" id="IPR036662">
    <property type="entry name" value="PTS_EIIA_man-typ_sf"/>
</dbReference>
<dbReference type="NCBIfam" id="TIGR02364">
    <property type="entry name" value="dha_pts"/>
    <property type="match status" value="1"/>
</dbReference>
<dbReference type="InterPro" id="IPR004701">
    <property type="entry name" value="PTS_EIIA_man-typ"/>
</dbReference>
<evidence type="ECO:0000256" key="2">
    <source>
        <dbReference type="ARBA" id="ARBA00002788"/>
    </source>
</evidence>
<dbReference type="RefSeq" id="WP_069678460.1">
    <property type="nucleotide sequence ID" value="NZ_CP017253.2"/>
</dbReference>
<accession>A0A1D7XG19</accession>
<dbReference type="GO" id="GO:0047324">
    <property type="term" value="F:phosphoenolpyruvate-glycerone phosphotransferase activity"/>
    <property type="evidence" value="ECO:0007669"/>
    <property type="project" value="UniProtKB-EC"/>
</dbReference>
<keyword evidence="8" id="KW-1185">Reference proteome</keyword>
<dbReference type="GO" id="GO:0009401">
    <property type="term" value="P:phosphoenolpyruvate-dependent sugar phosphotransferase system"/>
    <property type="evidence" value="ECO:0007669"/>
    <property type="project" value="InterPro"/>
</dbReference>
<name>A0A1D7XG19_9CLOT</name>
<sequence>MVGIVIVSHSSFIAKGVKEVALQMAPEVSIVDAGGTGDGRIGTDISKITNAIESVYSDSGVLVLFDLGSAFMNTEMAIEFLDDDIRGNVEIIDAPLVEGVITAAVEASMDKSLSEIKEVLKSMSLNKIS</sequence>
<dbReference type="SUPFAM" id="SSF53062">
    <property type="entry name" value="PTS system fructose IIA component-like"/>
    <property type="match status" value="1"/>
</dbReference>
<dbReference type="OrthoDB" id="7065393at2"/>
<comment type="catalytic activity">
    <reaction evidence="1">
        <text>dihydroxyacetone + phosphoenolpyruvate = dihydroxyacetone phosphate + pyruvate</text>
        <dbReference type="Rhea" id="RHEA:18381"/>
        <dbReference type="ChEBI" id="CHEBI:15361"/>
        <dbReference type="ChEBI" id="CHEBI:16016"/>
        <dbReference type="ChEBI" id="CHEBI:57642"/>
        <dbReference type="ChEBI" id="CHEBI:58702"/>
        <dbReference type="EC" id="2.7.1.121"/>
    </reaction>
</comment>
<feature type="domain" description="PTS EIIA type-4" evidence="6">
    <location>
        <begin position="1"/>
        <end position="128"/>
    </location>
</feature>
<comment type="subunit">
    <text evidence="5">Homodimer. The dihydroxyacetone kinase complex is composed of a homodimer of DhaM, a homodimer of DhaK and the subunit DhaL.</text>
</comment>
<dbReference type="Gene3D" id="3.40.50.510">
    <property type="entry name" value="Phosphotransferase system, mannose-type IIA component"/>
    <property type="match status" value="1"/>
</dbReference>
<comment type="function">
    <text evidence="2">Component of the dihydroxyacetone kinase complex, which is responsible for the phosphoenolpyruvate (PEP)-dependent phosphorylation of dihydroxyacetone. DhaM serves as the phosphoryl donor. Is phosphorylated by phosphoenolpyruvate in an EI- and HPr-dependent reaction, and a phosphorelay system on histidine residues finally leads to phosphoryl transfer to DhaL and dihydroxyacetone.</text>
</comment>
<protein>
    <recommendedName>
        <fullName evidence="3">phosphoenolpyruvate--glycerone phosphotransferase</fullName>
        <ecNumber evidence="3">2.7.1.121</ecNumber>
    </recommendedName>
</protein>
<dbReference type="InterPro" id="IPR012844">
    <property type="entry name" value="DhaM_N"/>
</dbReference>
<keyword evidence="4" id="KW-0808">Transferase</keyword>
<reference evidence="8" key="1">
    <citation type="submission" date="2016-09" db="EMBL/GenBank/DDBJ databases">
        <title>Genomics of Clostridium taeniosporum, an organism which forms endospores with ribbon-like appendages.</title>
        <authorList>
            <person name="Walker J.R."/>
        </authorList>
    </citation>
    <scope>NUCLEOTIDE SEQUENCE [LARGE SCALE GENOMIC DNA]</scope>
    <source>
        <strain evidence="8">1/k</strain>
    </source>
</reference>
<dbReference type="PROSITE" id="PS51096">
    <property type="entry name" value="PTS_EIIA_TYPE_4"/>
    <property type="match status" value="1"/>
</dbReference>
<evidence type="ECO:0000256" key="1">
    <source>
        <dbReference type="ARBA" id="ARBA00001113"/>
    </source>
</evidence>